<dbReference type="STRING" id="1287681.M7TGW6"/>
<keyword evidence="3" id="KW-1185">Reference proteome</keyword>
<feature type="domain" description="Calcineurin-like phosphoesterase" evidence="1">
    <location>
        <begin position="8"/>
        <end position="229"/>
    </location>
</feature>
<sequence length="288" mass="32509">MPSVAFQILSDVHLETHQSYEFAIKQTAPYLALLGDIGHVVDDGLFAFLEKQFNRNWIVFFLLGNHEPVGISWSLAKRRVRAFAGRIERLRSRSTIGRFVFLDQTRFDVNNTVTVLGCTLFSEVKAEQAAAVKSRLIDFTKIQDWTVEDHAAAHRSGLHWLNAQVTEIYRDDPQRQIIIFTHHSPTLDDRTNDEKYRGGSVISGFVTDLAEEACWKSPAVVCWGFGHTHFSCDFTDQFGKRIVANQKGYANLPCRGFDAKKGFLLGRENATSTSGRYSPVLSNYVGQS</sequence>
<dbReference type="KEGG" id="ela:UCREL1_7056"/>
<dbReference type="GO" id="GO:0016787">
    <property type="term" value="F:hydrolase activity"/>
    <property type="evidence" value="ECO:0007669"/>
    <property type="project" value="InterPro"/>
</dbReference>
<evidence type="ECO:0000313" key="3">
    <source>
        <dbReference type="Proteomes" id="UP000012174"/>
    </source>
</evidence>
<dbReference type="SUPFAM" id="SSF56300">
    <property type="entry name" value="Metallo-dependent phosphatases"/>
    <property type="match status" value="1"/>
</dbReference>
<dbReference type="EMBL" id="KB706742">
    <property type="protein sequence ID" value="EMR65980.1"/>
    <property type="molecule type" value="Genomic_DNA"/>
</dbReference>
<reference evidence="3" key="1">
    <citation type="journal article" date="2013" name="Genome Announc.">
        <title>Draft genome sequence of the grapevine dieback fungus Eutypa lata UCR-EL1.</title>
        <authorList>
            <person name="Blanco-Ulate B."/>
            <person name="Rolshausen P.E."/>
            <person name="Cantu D."/>
        </authorList>
    </citation>
    <scope>NUCLEOTIDE SEQUENCE [LARGE SCALE GENOMIC DNA]</scope>
    <source>
        <strain evidence="3">UCR-EL1</strain>
    </source>
</reference>
<accession>M7TGW6</accession>
<dbReference type="eggNOG" id="ENOG502RZN8">
    <property type="taxonomic scope" value="Eukaryota"/>
</dbReference>
<evidence type="ECO:0000313" key="2">
    <source>
        <dbReference type="EMBL" id="EMR65980.1"/>
    </source>
</evidence>
<dbReference type="OMA" id="IFTHHAP"/>
<organism evidence="2 3">
    <name type="scientific">Eutypa lata (strain UCR-EL1)</name>
    <name type="common">Grapevine dieback disease fungus</name>
    <name type="synonym">Eutypa armeniacae</name>
    <dbReference type="NCBI Taxonomy" id="1287681"/>
    <lineage>
        <taxon>Eukaryota</taxon>
        <taxon>Fungi</taxon>
        <taxon>Dikarya</taxon>
        <taxon>Ascomycota</taxon>
        <taxon>Pezizomycotina</taxon>
        <taxon>Sordariomycetes</taxon>
        <taxon>Xylariomycetidae</taxon>
        <taxon>Xylariales</taxon>
        <taxon>Diatrypaceae</taxon>
        <taxon>Eutypa</taxon>
    </lineage>
</organism>
<protein>
    <submittedName>
        <fullName evidence="2">Putative ser thr protein phosphatase protein</fullName>
    </submittedName>
</protein>
<dbReference type="InterPro" id="IPR004843">
    <property type="entry name" value="Calcineurin-like_PHP"/>
</dbReference>
<name>M7TGW6_EUTLA</name>
<dbReference type="AlphaFoldDB" id="M7TGW6"/>
<dbReference type="HOGENOM" id="CLU_060372_0_1_1"/>
<dbReference type="PANTHER" id="PTHR37844:SF2">
    <property type="entry name" value="SER_THR PROTEIN PHOSPHATASE SUPERFAMILY (AFU_ORTHOLOGUE AFUA_1G14840)"/>
    <property type="match status" value="1"/>
</dbReference>
<evidence type="ECO:0000259" key="1">
    <source>
        <dbReference type="Pfam" id="PF00149"/>
    </source>
</evidence>
<dbReference type="Pfam" id="PF00149">
    <property type="entry name" value="Metallophos"/>
    <property type="match status" value="1"/>
</dbReference>
<dbReference type="InterPro" id="IPR029052">
    <property type="entry name" value="Metallo-depent_PP-like"/>
</dbReference>
<gene>
    <name evidence="2" type="ORF">UCREL1_7056</name>
</gene>
<dbReference type="OrthoDB" id="550558at2759"/>
<dbReference type="PANTHER" id="PTHR37844">
    <property type="entry name" value="SER/THR PROTEIN PHOSPHATASE SUPERFAMILY (AFU_ORTHOLOGUE AFUA_1G14840)"/>
    <property type="match status" value="1"/>
</dbReference>
<proteinExistence type="predicted"/>
<dbReference type="Proteomes" id="UP000012174">
    <property type="component" value="Unassembled WGS sequence"/>
</dbReference>